<gene>
    <name evidence="2" type="ORF">IPT68_00305</name>
</gene>
<dbReference type="KEGG" id="schf:IPT68_00305"/>
<organism evidence="2 3">
    <name type="scientific">Streptomyces chromofuscus</name>
    <dbReference type="NCBI Taxonomy" id="42881"/>
    <lineage>
        <taxon>Bacteria</taxon>
        <taxon>Bacillati</taxon>
        <taxon>Actinomycetota</taxon>
        <taxon>Actinomycetes</taxon>
        <taxon>Kitasatosporales</taxon>
        <taxon>Streptomycetaceae</taxon>
        <taxon>Streptomyces</taxon>
    </lineage>
</organism>
<dbReference type="Gene3D" id="2.40.50.140">
    <property type="entry name" value="Nucleic acid-binding proteins"/>
    <property type="match status" value="1"/>
</dbReference>
<dbReference type="AlphaFoldDB" id="A0A7M2THJ9"/>
<evidence type="ECO:0000256" key="1">
    <source>
        <dbReference type="SAM" id="MobiDB-lite"/>
    </source>
</evidence>
<reference evidence="2 3" key="1">
    <citation type="submission" date="2020-10" db="EMBL/GenBank/DDBJ databases">
        <title>Streptomyces chromofuscus complate genome analysis.</title>
        <authorList>
            <person name="Anwar N."/>
        </authorList>
    </citation>
    <scope>NUCLEOTIDE SEQUENCE [LARGE SCALE GENOMIC DNA]</scope>
    <source>
        <strain evidence="2 3">DSM 40273</strain>
    </source>
</reference>
<protein>
    <recommendedName>
        <fullName evidence="4">DNA ligase (ATP)</fullName>
    </recommendedName>
</protein>
<dbReference type="Proteomes" id="UP000594008">
    <property type="component" value="Chromosome"/>
</dbReference>
<evidence type="ECO:0000313" key="3">
    <source>
        <dbReference type="Proteomes" id="UP000594008"/>
    </source>
</evidence>
<dbReference type="InterPro" id="IPR012340">
    <property type="entry name" value="NA-bd_OB-fold"/>
</dbReference>
<feature type="compositionally biased region" description="Basic residues" evidence="1">
    <location>
        <begin position="81"/>
        <end position="91"/>
    </location>
</feature>
<evidence type="ECO:0008006" key="4">
    <source>
        <dbReference type="Google" id="ProtNLM"/>
    </source>
</evidence>
<dbReference type="EMBL" id="CP063374">
    <property type="protein sequence ID" value="QOV47385.1"/>
    <property type="molecule type" value="Genomic_DNA"/>
</dbReference>
<sequence>MLLGRYDTAQRPQYTGRTTVLPQAAARSVAARLAPSKGPHPWTEWTFSAGWGSRETLDVTLVRPELVVEVGVDIARDASGRWRHAARRHRPAAMSAGPAPARSAA</sequence>
<evidence type="ECO:0000313" key="2">
    <source>
        <dbReference type="EMBL" id="QOV47385.1"/>
    </source>
</evidence>
<feature type="region of interest" description="Disordered" evidence="1">
    <location>
        <begin position="80"/>
        <end position="105"/>
    </location>
</feature>
<accession>A0A7M2THJ9</accession>
<name>A0A7M2THJ9_STRCW</name>
<keyword evidence="3" id="KW-1185">Reference proteome</keyword>
<proteinExistence type="predicted"/>